<evidence type="ECO:0000313" key="2">
    <source>
        <dbReference type="Proteomes" id="UP000460287"/>
    </source>
</evidence>
<reference evidence="1 2" key="1">
    <citation type="submission" date="2019-08" db="EMBL/GenBank/DDBJ databases">
        <title>In-depth cultivation of the pig gut microbiome towards novel bacterial diversity and tailored functional studies.</title>
        <authorList>
            <person name="Wylensek D."/>
            <person name="Hitch T.C.A."/>
            <person name="Clavel T."/>
        </authorList>
    </citation>
    <scope>NUCLEOTIDE SEQUENCE [LARGE SCALE GENOMIC DNA]</scope>
    <source>
        <strain evidence="1 2">WCA-383-APC-5B</strain>
    </source>
</reference>
<dbReference type="Proteomes" id="UP000460287">
    <property type="component" value="Unassembled WGS sequence"/>
</dbReference>
<evidence type="ECO:0000313" key="1">
    <source>
        <dbReference type="EMBL" id="MSR90835.1"/>
    </source>
</evidence>
<sequence>NGHKNRGCIKYISTGTDYRASVDETSDYFKLYYSKRTESERYNSRFKNLNLENASVRNIKSVSNLNTLGHICLLTVAIAAIAVGNQDKIRSLNGLKRVS</sequence>
<feature type="non-terminal residue" evidence="1">
    <location>
        <position position="1"/>
    </location>
</feature>
<gene>
    <name evidence="1" type="ORF">FYJ33_05260</name>
</gene>
<organism evidence="1 2">
    <name type="scientific">Inconstantimicrobium porci</name>
    <dbReference type="NCBI Taxonomy" id="2652291"/>
    <lineage>
        <taxon>Bacteria</taxon>
        <taxon>Bacillati</taxon>
        <taxon>Bacillota</taxon>
        <taxon>Clostridia</taxon>
        <taxon>Eubacteriales</taxon>
        <taxon>Clostridiaceae</taxon>
        <taxon>Inconstantimicrobium</taxon>
    </lineage>
</organism>
<protein>
    <submittedName>
        <fullName evidence="1">Transposase</fullName>
    </submittedName>
</protein>
<proteinExistence type="predicted"/>
<comment type="caution">
    <text evidence="1">The sequence shown here is derived from an EMBL/GenBank/DDBJ whole genome shotgun (WGS) entry which is preliminary data.</text>
</comment>
<dbReference type="EMBL" id="VULX01000005">
    <property type="protein sequence ID" value="MSR90835.1"/>
    <property type="molecule type" value="Genomic_DNA"/>
</dbReference>
<accession>A0A7X2MXG6</accession>
<dbReference type="AlphaFoldDB" id="A0A7X2MXG6"/>
<name>A0A7X2MXG6_9CLOT</name>
<keyword evidence="2" id="KW-1185">Reference proteome</keyword>